<dbReference type="AlphaFoldDB" id="A0A3S2UY23"/>
<keyword evidence="3" id="KW-1185">Reference proteome</keyword>
<protein>
    <submittedName>
        <fullName evidence="2">Uncharacterized protein</fullName>
    </submittedName>
</protein>
<keyword evidence="1" id="KW-0812">Transmembrane</keyword>
<organism evidence="2 3">
    <name type="scientific">Niallia taxi</name>
    <dbReference type="NCBI Taxonomy" id="2499688"/>
    <lineage>
        <taxon>Bacteria</taxon>
        <taxon>Bacillati</taxon>
        <taxon>Bacillota</taxon>
        <taxon>Bacilli</taxon>
        <taxon>Bacillales</taxon>
        <taxon>Bacillaceae</taxon>
        <taxon>Niallia</taxon>
    </lineage>
</organism>
<proteinExistence type="predicted"/>
<gene>
    <name evidence="2" type="ORF">EM808_08305</name>
</gene>
<accession>A0A3S2UY23</accession>
<name>A0A3S2UY23_9BACI</name>
<evidence type="ECO:0000313" key="2">
    <source>
        <dbReference type="EMBL" id="RVT65488.1"/>
    </source>
</evidence>
<dbReference type="EMBL" id="RZTZ01000002">
    <property type="protein sequence ID" value="RVT65488.1"/>
    <property type="molecule type" value="Genomic_DNA"/>
</dbReference>
<feature type="transmembrane region" description="Helical" evidence="1">
    <location>
        <begin position="29"/>
        <end position="51"/>
    </location>
</feature>
<keyword evidence="1" id="KW-1133">Transmembrane helix</keyword>
<evidence type="ECO:0000256" key="1">
    <source>
        <dbReference type="SAM" id="Phobius"/>
    </source>
</evidence>
<evidence type="ECO:0000313" key="3">
    <source>
        <dbReference type="Proteomes" id="UP000288024"/>
    </source>
</evidence>
<comment type="caution">
    <text evidence="2">The sequence shown here is derived from an EMBL/GenBank/DDBJ whole genome shotgun (WGS) entry which is preliminary data.</text>
</comment>
<dbReference type="Proteomes" id="UP000288024">
    <property type="component" value="Unassembled WGS sequence"/>
</dbReference>
<sequence>MIHLNFIFLLILIGTFIRYLVYGEFDASSIVLASLFPITSVLMYITASYLAKKEQAYSPKYDDNWSFYVLQKLLHTPKPLFKGKEKKGVYKRYYVKGWHWLIDSLLEGKSPMYYSFYLTIDDHNYKVEWKRDKIFSNNDKWVIYKDGEYFGEAATDFR</sequence>
<keyword evidence="1" id="KW-0472">Membrane</keyword>
<feature type="transmembrane region" description="Helical" evidence="1">
    <location>
        <begin position="7"/>
        <end position="23"/>
    </location>
</feature>
<dbReference type="RefSeq" id="WP_127737705.1">
    <property type="nucleotide sequence ID" value="NZ_RZTZ01000002.1"/>
</dbReference>
<reference evidence="2 3" key="1">
    <citation type="submission" date="2019-01" db="EMBL/GenBank/DDBJ databases">
        <title>Bacillus sp. M5HDSG1-1, whole genome shotgun sequence.</title>
        <authorList>
            <person name="Tuo L."/>
        </authorList>
    </citation>
    <scope>NUCLEOTIDE SEQUENCE [LARGE SCALE GENOMIC DNA]</scope>
    <source>
        <strain evidence="2 3">M5HDSG1-1</strain>
    </source>
</reference>